<dbReference type="InterPro" id="IPR003959">
    <property type="entry name" value="ATPase_AAA_core"/>
</dbReference>
<sequence length="212" mass="24227">IFLKSLPTLVCIFRDALKNIDLGFDNVVRMDANIPPDWLSQEQLAINQSDINPPKMTAILATHKYYDIERKESSIPIGLDMQLNESEGTNKLFAMAGHLIDSLENGKIFLIDELDARLHPLMTREIISLFNSNETNPNKGQLIFTTHDTNLLSNKFFRRDQVWFTEKDKYGVTHLYSLAEYKVRNDASFESDYIQGRYGAVPFIGDLSHLIG</sequence>
<evidence type="ECO:0000259" key="1">
    <source>
        <dbReference type="Pfam" id="PF13304"/>
    </source>
</evidence>
<dbReference type="PANTHER" id="PTHR40396">
    <property type="entry name" value="ATPASE-LIKE PROTEIN"/>
    <property type="match status" value="1"/>
</dbReference>
<proteinExistence type="predicted"/>
<dbReference type="Pfam" id="PF13304">
    <property type="entry name" value="AAA_21"/>
    <property type="match status" value="1"/>
</dbReference>
<comment type="caution">
    <text evidence="2">The sequence shown here is derived from an EMBL/GenBank/DDBJ whole genome shotgun (WGS) entry which is preliminary data.</text>
</comment>
<evidence type="ECO:0000313" key="2">
    <source>
        <dbReference type="EMBL" id="MEE3718825.1"/>
    </source>
</evidence>
<dbReference type="SUPFAM" id="SSF52540">
    <property type="entry name" value="P-loop containing nucleoside triphosphate hydrolases"/>
    <property type="match status" value="1"/>
</dbReference>
<accession>A0AAW9Q5V5</accession>
<feature type="domain" description="ATPase AAA-type core" evidence="1">
    <location>
        <begin position="84"/>
        <end position="153"/>
    </location>
</feature>
<gene>
    <name evidence="2" type="ORF">V2H45_18945</name>
</gene>
<name>A0AAW9Q5V5_9CYAN</name>
<dbReference type="AlphaFoldDB" id="A0AAW9Q5V5"/>
<feature type="non-terminal residue" evidence="2">
    <location>
        <position position="1"/>
    </location>
</feature>
<reference evidence="2" key="1">
    <citation type="submission" date="2024-01" db="EMBL/GenBank/DDBJ databases">
        <title>Bank of Algae and Cyanobacteria of the Azores (BACA) strain genomes.</title>
        <authorList>
            <person name="Luz R."/>
            <person name="Cordeiro R."/>
            <person name="Fonseca A."/>
            <person name="Goncalves V."/>
        </authorList>
    </citation>
    <scope>NUCLEOTIDE SEQUENCE</scope>
    <source>
        <strain evidence="2">BACA0141</strain>
    </source>
</reference>
<keyword evidence="3" id="KW-1185">Reference proteome</keyword>
<dbReference type="EMBL" id="JAZBJZ010000095">
    <property type="protein sequence ID" value="MEE3718825.1"/>
    <property type="molecule type" value="Genomic_DNA"/>
</dbReference>
<dbReference type="InterPro" id="IPR027417">
    <property type="entry name" value="P-loop_NTPase"/>
</dbReference>
<dbReference type="RefSeq" id="WP_330485260.1">
    <property type="nucleotide sequence ID" value="NZ_JAZBJZ010000095.1"/>
</dbReference>
<dbReference type="GO" id="GO:0005524">
    <property type="term" value="F:ATP binding"/>
    <property type="evidence" value="ECO:0007669"/>
    <property type="project" value="InterPro"/>
</dbReference>
<dbReference type="Proteomes" id="UP001333818">
    <property type="component" value="Unassembled WGS sequence"/>
</dbReference>
<dbReference type="GO" id="GO:0016887">
    <property type="term" value="F:ATP hydrolysis activity"/>
    <property type="evidence" value="ECO:0007669"/>
    <property type="project" value="InterPro"/>
</dbReference>
<organism evidence="2 3">
    <name type="scientific">Tumidithrix elongata BACA0141</name>
    <dbReference type="NCBI Taxonomy" id="2716417"/>
    <lineage>
        <taxon>Bacteria</taxon>
        <taxon>Bacillati</taxon>
        <taxon>Cyanobacteriota</taxon>
        <taxon>Cyanophyceae</taxon>
        <taxon>Pseudanabaenales</taxon>
        <taxon>Pseudanabaenaceae</taxon>
        <taxon>Tumidithrix</taxon>
        <taxon>Tumidithrix elongata</taxon>
    </lineage>
</organism>
<protein>
    <submittedName>
        <fullName evidence="2">AAA family ATPase</fullName>
    </submittedName>
</protein>
<dbReference type="Gene3D" id="3.40.50.300">
    <property type="entry name" value="P-loop containing nucleotide triphosphate hydrolases"/>
    <property type="match status" value="1"/>
</dbReference>
<dbReference type="PANTHER" id="PTHR40396:SF1">
    <property type="entry name" value="ATPASE AAA-TYPE CORE DOMAIN-CONTAINING PROTEIN"/>
    <property type="match status" value="1"/>
</dbReference>
<evidence type="ECO:0000313" key="3">
    <source>
        <dbReference type="Proteomes" id="UP001333818"/>
    </source>
</evidence>